<organism evidence="1 2">
    <name type="scientific">Elysia marginata</name>
    <dbReference type="NCBI Taxonomy" id="1093978"/>
    <lineage>
        <taxon>Eukaryota</taxon>
        <taxon>Metazoa</taxon>
        <taxon>Spiralia</taxon>
        <taxon>Lophotrochozoa</taxon>
        <taxon>Mollusca</taxon>
        <taxon>Gastropoda</taxon>
        <taxon>Heterobranchia</taxon>
        <taxon>Euthyneura</taxon>
        <taxon>Panpulmonata</taxon>
        <taxon>Sacoglossa</taxon>
        <taxon>Placobranchoidea</taxon>
        <taxon>Plakobranchidae</taxon>
        <taxon>Elysia</taxon>
    </lineage>
</organism>
<dbReference type="AlphaFoldDB" id="A0AAV4FQB5"/>
<evidence type="ECO:0000313" key="2">
    <source>
        <dbReference type="Proteomes" id="UP000762676"/>
    </source>
</evidence>
<sequence>MHKNMFQSENVYTMWNVGCTQVGLLSSKEHCVWVLGYSKKRGHWQAVCRNRPQTKVETVTHTDEGECSEEEIIIYALSSHDAHDKWKEKLKMNNQDLQFRIDTEENAT</sequence>
<dbReference type="Proteomes" id="UP000762676">
    <property type="component" value="Unassembled WGS sequence"/>
</dbReference>
<evidence type="ECO:0000313" key="1">
    <source>
        <dbReference type="EMBL" id="GFR74875.1"/>
    </source>
</evidence>
<accession>A0AAV4FQB5</accession>
<name>A0AAV4FQB5_9GAST</name>
<reference evidence="1 2" key="1">
    <citation type="journal article" date="2021" name="Elife">
        <title>Chloroplast acquisition without the gene transfer in kleptoplastic sea slugs, Plakobranchus ocellatus.</title>
        <authorList>
            <person name="Maeda T."/>
            <person name="Takahashi S."/>
            <person name="Yoshida T."/>
            <person name="Shimamura S."/>
            <person name="Takaki Y."/>
            <person name="Nagai Y."/>
            <person name="Toyoda A."/>
            <person name="Suzuki Y."/>
            <person name="Arimoto A."/>
            <person name="Ishii H."/>
            <person name="Satoh N."/>
            <person name="Nishiyama T."/>
            <person name="Hasebe M."/>
            <person name="Maruyama T."/>
            <person name="Minagawa J."/>
            <person name="Obokata J."/>
            <person name="Shigenobu S."/>
        </authorList>
    </citation>
    <scope>NUCLEOTIDE SEQUENCE [LARGE SCALE GENOMIC DNA]</scope>
</reference>
<protein>
    <submittedName>
        <fullName evidence="1">Uncharacterized protein</fullName>
    </submittedName>
</protein>
<gene>
    <name evidence="1" type="ORF">ElyMa_000440700</name>
</gene>
<keyword evidence="2" id="KW-1185">Reference proteome</keyword>
<comment type="caution">
    <text evidence="1">The sequence shown here is derived from an EMBL/GenBank/DDBJ whole genome shotgun (WGS) entry which is preliminary data.</text>
</comment>
<proteinExistence type="predicted"/>
<dbReference type="EMBL" id="BMAT01000870">
    <property type="protein sequence ID" value="GFR74875.1"/>
    <property type="molecule type" value="Genomic_DNA"/>
</dbReference>